<name>A0A4U1B8Y4_9GAMM</name>
<dbReference type="PIRSF" id="PIRSF006170">
    <property type="entry name" value="YfgM"/>
    <property type="match status" value="1"/>
</dbReference>
<keyword evidence="6" id="KW-0143">Chaperone</keyword>
<dbReference type="GO" id="GO:0044877">
    <property type="term" value="F:protein-containing complex binding"/>
    <property type="evidence" value="ECO:0007669"/>
    <property type="project" value="InterPro"/>
</dbReference>
<evidence type="ECO:0000313" key="11">
    <source>
        <dbReference type="EMBL" id="TKB47093.1"/>
    </source>
</evidence>
<dbReference type="PANTHER" id="PTHR38035:SF1">
    <property type="entry name" value="ANCILLARY SECYEG TRANSLOCON SUBUNIT"/>
    <property type="match status" value="1"/>
</dbReference>
<evidence type="ECO:0000256" key="5">
    <source>
        <dbReference type="ARBA" id="ARBA00023136"/>
    </source>
</evidence>
<dbReference type="Gene3D" id="1.25.40.10">
    <property type="entry name" value="Tetratricopeptide repeat domain"/>
    <property type="match status" value="1"/>
</dbReference>
<comment type="subcellular location">
    <subcellularLocation>
        <location evidence="1">Cell membrane</location>
        <topology evidence="1">Single-pass type II membrane protein</topology>
    </subcellularLocation>
</comment>
<evidence type="ECO:0000256" key="6">
    <source>
        <dbReference type="ARBA" id="ARBA00023186"/>
    </source>
</evidence>
<proteinExistence type="inferred from homology"/>
<evidence type="ECO:0000259" key="10">
    <source>
        <dbReference type="Pfam" id="PF09976"/>
    </source>
</evidence>
<comment type="similarity">
    <text evidence="7">Belongs to the YfgM family.</text>
</comment>
<dbReference type="InterPro" id="IPR018704">
    <property type="entry name" value="SecYEG/CpoB_TPR"/>
</dbReference>
<sequence>MEIYQSEEQQVEAIKKFWHDNGNSIIAGLVIGLGGFFGYNYYQDQKIEAMETASTQFQENMQAMESNDEKFRSESQAFINDHKDSSYAAFTALALAKDAVAHSDFAEAEKQLTTAAELAPSEEIKAIAMLRMARVQIQQQNMDAALATLESPFPEKFAANVAETKGDAYLLAGDKEQARTAYQTAVDAGGLETSPQLQMKLDDLAVAINVAG</sequence>
<dbReference type="InterPro" id="IPR026039">
    <property type="entry name" value="YfgM"/>
</dbReference>
<keyword evidence="3 9" id="KW-0812">Transmembrane</keyword>
<keyword evidence="4 9" id="KW-1133">Transmembrane helix</keyword>
<dbReference type="PANTHER" id="PTHR38035">
    <property type="entry name" value="UPF0070 PROTEIN YFGM"/>
    <property type="match status" value="1"/>
</dbReference>
<evidence type="ECO:0000256" key="4">
    <source>
        <dbReference type="ARBA" id="ARBA00022989"/>
    </source>
</evidence>
<evidence type="ECO:0000256" key="1">
    <source>
        <dbReference type="ARBA" id="ARBA00004401"/>
    </source>
</evidence>
<gene>
    <name evidence="11" type="ORF">E8M12_02210</name>
</gene>
<comment type="caution">
    <text evidence="11">The sequence shown here is derived from an EMBL/GenBank/DDBJ whole genome shotgun (WGS) entry which is preliminary data.</text>
</comment>
<evidence type="ECO:0000256" key="3">
    <source>
        <dbReference type="ARBA" id="ARBA00022692"/>
    </source>
</evidence>
<evidence type="ECO:0000256" key="8">
    <source>
        <dbReference type="ARBA" id="ARBA00024235"/>
    </source>
</evidence>
<reference evidence="11 12" key="1">
    <citation type="submission" date="2019-04" db="EMBL/GenBank/DDBJ databases">
        <title>Thalassotalea guangxiensis sp. nov., isolated from sediment of the coastal wetland.</title>
        <authorList>
            <person name="Zheng S."/>
            <person name="Zhang D."/>
        </authorList>
    </citation>
    <scope>NUCLEOTIDE SEQUENCE [LARGE SCALE GENOMIC DNA]</scope>
    <source>
        <strain evidence="11 12">ZS-4</strain>
    </source>
</reference>
<dbReference type="AlphaFoldDB" id="A0A4U1B8Y4"/>
<dbReference type="EMBL" id="SWDB01000004">
    <property type="protein sequence ID" value="TKB47093.1"/>
    <property type="molecule type" value="Genomic_DNA"/>
</dbReference>
<dbReference type="OrthoDB" id="9789675at2"/>
<keyword evidence="12" id="KW-1185">Reference proteome</keyword>
<dbReference type="GO" id="GO:0005886">
    <property type="term" value="C:plasma membrane"/>
    <property type="evidence" value="ECO:0007669"/>
    <property type="project" value="UniProtKB-SubCell"/>
</dbReference>
<dbReference type="SUPFAM" id="SSF48452">
    <property type="entry name" value="TPR-like"/>
    <property type="match status" value="1"/>
</dbReference>
<organism evidence="11 12">
    <name type="scientific">Thalassotalea mangrovi</name>
    <dbReference type="NCBI Taxonomy" id="2572245"/>
    <lineage>
        <taxon>Bacteria</taxon>
        <taxon>Pseudomonadati</taxon>
        <taxon>Pseudomonadota</taxon>
        <taxon>Gammaproteobacteria</taxon>
        <taxon>Alteromonadales</taxon>
        <taxon>Colwelliaceae</taxon>
        <taxon>Thalassotalea</taxon>
    </lineage>
</organism>
<dbReference type="Pfam" id="PF09976">
    <property type="entry name" value="TPR_21"/>
    <property type="match status" value="1"/>
</dbReference>
<dbReference type="Proteomes" id="UP000307999">
    <property type="component" value="Unassembled WGS sequence"/>
</dbReference>
<evidence type="ECO:0000256" key="9">
    <source>
        <dbReference type="SAM" id="Phobius"/>
    </source>
</evidence>
<evidence type="ECO:0000256" key="2">
    <source>
        <dbReference type="ARBA" id="ARBA00022475"/>
    </source>
</evidence>
<protein>
    <recommendedName>
        <fullName evidence="8">Ancillary SecYEG translocon subunit</fullName>
    </recommendedName>
</protein>
<evidence type="ECO:0000256" key="7">
    <source>
        <dbReference type="ARBA" id="ARBA00024197"/>
    </source>
</evidence>
<evidence type="ECO:0000313" key="12">
    <source>
        <dbReference type="Proteomes" id="UP000307999"/>
    </source>
</evidence>
<accession>A0A4U1B8Y4</accession>
<dbReference type="RefSeq" id="WP_136734443.1">
    <property type="nucleotide sequence ID" value="NZ_SWDB01000004.1"/>
</dbReference>
<keyword evidence="2" id="KW-1003">Cell membrane</keyword>
<feature type="transmembrane region" description="Helical" evidence="9">
    <location>
        <begin position="25"/>
        <end position="42"/>
    </location>
</feature>
<feature type="domain" description="Ancillary SecYEG translocon subunit/Cell division coordinator CpoB TPR" evidence="10">
    <location>
        <begin position="15"/>
        <end position="205"/>
    </location>
</feature>
<keyword evidence="5 9" id="KW-0472">Membrane</keyword>
<dbReference type="InterPro" id="IPR011990">
    <property type="entry name" value="TPR-like_helical_dom_sf"/>
</dbReference>